<dbReference type="PROSITE" id="PS50850">
    <property type="entry name" value="MFS"/>
    <property type="match status" value="1"/>
</dbReference>
<feature type="domain" description="Major facilitator superfamily (MFS) profile" evidence="9">
    <location>
        <begin position="22"/>
        <end position="403"/>
    </location>
</feature>
<dbReference type="InterPro" id="IPR011701">
    <property type="entry name" value="MFS"/>
</dbReference>
<dbReference type="CDD" id="cd17324">
    <property type="entry name" value="MFS_NepI_like"/>
    <property type="match status" value="1"/>
</dbReference>
<name>A0A5Q3Q5X9_9PSEU</name>
<evidence type="ECO:0000259" key="9">
    <source>
        <dbReference type="PROSITE" id="PS50850"/>
    </source>
</evidence>
<feature type="transmembrane region" description="Helical" evidence="8">
    <location>
        <begin position="312"/>
        <end position="339"/>
    </location>
</feature>
<keyword evidence="11" id="KW-1185">Reference proteome</keyword>
<feature type="transmembrane region" description="Helical" evidence="8">
    <location>
        <begin position="261"/>
        <end position="280"/>
    </location>
</feature>
<accession>A0A5Q3Q5X9</accession>
<dbReference type="PROSITE" id="PS00216">
    <property type="entry name" value="SUGAR_TRANSPORT_1"/>
    <property type="match status" value="1"/>
</dbReference>
<comment type="subcellular location">
    <subcellularLocation>
        <location evidence="1">Cell membrane</location>
        <topology evidence="1">Multi-pass membrane protein</topology>
    </subcellularLocation>
</comment>
<dbReference type="Proteomes" id="UP000371041">
    <property type="component" value="Chromosome"/>
</dbReference>
<dbReference type="PANTHER" id="PTHR43271">
    <property type="entry name" value="BLL2771 PROTEIN"/>
    <property type="match status" value="1"/>
</dbReference>
<feature type="transmembrane region" description="Helical" evidence="8">
    <location>
        <begin position="377"/>
        <end position="396"/>
    </location>
</feature>
<sequence>MSCAVPTLRGVDSAQEHSRAVRIRISLLCGALALFALLYVPQPVLPQLADEFAVSAGTVALLVSASTLGLAAAAVPLGTLSDVIGRRNVMVTSLLVAEALALLLPLVSNFPLMVALRLVQGAAVAGVSTVALAYLGEEARGPQFGTTMGLYIAGNTIGGMSGRLLGGILGDFLGWKGGILSVALLAGVCTAVFVALLPKERHHRPKPAQVGPLLAGLRASAGDRMLRGPYLVALLGSASFVAVYNALTFRLIAPPLNVPPAWAALAFLAYAAGTVTSALAGRAADRWGRAPITLLGVGVTVVGLWLTMSAQLWVILLGLVLFTGGFFGAHAVASGWVGAEAPASARGQASAVYQFCYYAGNGIGGIFGGLAYGVWGWTGMVAILTVWLVGSALAVWRVRTRQQKAEPLAVG</sequence>
<evidence type="ECO:0000256" key="8">
    <source>
        <dbReference type="SAM" id="Phobius"/>
    </source>
</evidence>
<dbReference type="InterPro" id="IPR005829">
    <property type="entry name" value="Sugar_transporter_CS"/>
</dbReference>
<dbReference type="EMBL" id="CP045929">
    <property type="protein sequence ID" value="QGK68876.1"/>
    <property type="molecule type" value="Genomic_DNA"/>
</dbReference>
<feature type="transmembrane region" description="Helical" evidence="8">
    <location>
        <begin position="175"/>
        <end position="197"/>
    </location>
</feature>
<evidence type="ECO:0000256" key="5">
    <source>
        <dbReference type="ARBA" id="ARBA00022692"/>
    </source>
</evidence>
<evidence type="ECO:0000256" key="7">
    <source>
        <dbReference type="ARBA" id="ARBA00023136"/>
    </source>
</evidence>
<keyword evidence="5 8" id="KW-0812">Transmembrane</keyword>
<gene>
    <name evidence="10" type="ORF">GIY23_04350</name>
</gene>
<organism evidence="10 11">
    <name type="scientific">Allosaccharopolyspora coralli</name>
    <dbReference type="NCBI Taxonomy" id="2665642"/>
    <lineage>
        <taxon>Bacteria</taxon>
        <taxon>Bacillati</taxon>
        <taxon>Actinomycetota</taxon>
        <taxon>Actinomycetes</taxon>
        <taxon>Pseudonocardiales</taxon>
        <taxon>Pseudonocardiaceae</taxon>
        <taxon>Allosaccharopolyspora</taxon>
    </lineage>
</organism>
<dbReference type="Gene3D" id="1.20.1250.20">
    <property type="entry name" value="MFS general substrate transporter like domains"/>
    <property type="match status" value="1"/>
</dbReference>
<evidence type="ECO:0000256" key="1">
    <source>
        <dbReference type="ARBA" id="ARBA00004651"/>
    </source>
</evidence>
<dbReference type="Pfam" id="PF07690">
    <property type="entry name" value="MFS_1"/>
    <property type="match status" value="2"/>
</dbReference>
<dbReference type="GO" id="GO:0005886">
    <property type="term" value="C:plasma membrane"/>
    <property type="evidence" value="ECO:0007669"/>
    <property type="project" value="UniProtKB-SubCell"/>
</dbReference>
<feature type="transmembrane region" description="Helical" evidence="8">
    <location>
        <begin position="148"/>
        <end position="169"/>
    </location>
</feature>
<keyword evidence="3" id="KW-0813">Transport</keyword>
<feature type="transmembrane region" description="Helical" evidence="8">
    <location>
        <begin position="21"/>
        <end position="40"/>
    </location>
</feature>
<feature type="transmembrane region" description="Helical" evidence="8">
    <location>
        <begin position="52"/>
        <end position="77"/>
    </location>
</feature>
<keyword evidence="7 8" id="KW-0472">Membrane</keyword>
<comment type="similarity">
    <text evidence="2">Belongs to the major facilitator superfamily.</text>
</comment>
<dbReference type="SUPFAM" id="SSF103473">
    <property type="entry name" value="MFS general substrate transporter"/>
    <property type="match status" value="1"/>
</dbReference>
<evidence type="ECO:0000256" key="2">
    <source>
        <dbReference type="ARBA" id="ARBA00008335"/>
    </source>
</evidence>
<dbReference type="PANTHER" id="PTHR43271:SF1">
    <property type="entry name" value="INNER MEMBRANE TRANSPORT PROTEIN YNFM"/>
    <property type="match status" value="1"/>
</dbReference>
<proteinExistence type="inferred from homology"/>
<evidence type="ECO:0000256" key="3">
    <source>
        <dbReference type="ARBA" id="ARBA00022448"/>
    </source>
</evidence>
<feature type="transmembrane region" description="Helical" evidence="8">
    <location>
        <begin position="351"/>
        <end position="371"/>
    </location>
</feature>
<feature type="transmembrane region" description="Helical" evidence="8">
    <location>
        <begin position="230"/>
        <end position="249"/>
    </location>
</feature>
<dbReference type="GO" id="GO:0022857">
    <property type="term" value="F:transmembrane transporter activity"/>
    <property type="evidence" value="ECO:0007669"/>
    <property type="project" value="InterPro"/>
</dbReference>
<keyword evidence="6 8" id="KW-1133">Transmembrane helix</keyword>
<evidence type="ECO:0000256" key="4">
    <source>
        <dbReference type="ARBA" id="ARBA00022475"/>
    </source>
</evidence>
<keyword evidence="4" id="KW-1003">Cell membrane</keyword>
<feature type="transmembrane region" description="Helical" evidence="8">
    <location>
        <begin position="287"/>
        <end position="306"/>
    </location>
</feature>
<feature type="transmembrane region" description="Helical" evidence="8">
    <location>
        <begin position="89"/>
        <end position="108"/>
    </location>
</feature>
<reference evidence="11" key="1">
    <citation type="submission" date="2019-11" db="EMBL/GenBank/DDBJ databases">
        <title>The complete genome sequence of Saccharopolyspora sp. E2A.</title>
        <authorList>
            <person name="Zhang G."/>
        </authorList>
    </citation>
    <scope>NUCLEOTIDE SEQUENCE [LARGE SCALE GENOMIC DNA]</scope>
    <source>
        <strain evidence="11">E2A</strain>
    </source>
</reference>
<feature type="transmembrane region" description="Helical" evidence="8">
    <location>
        <begin position="114"/>
        <end position="136"/>
    </location>
</feature>
<dbReference type="KEGG" id="sace:GIY23_04350"/>
<dbReference type="AlphaFoldDB" id="A0A5Q3Q5X9"/>
<evidence type="ECO:0000313" key="10">
    <source>
        <dbReference type="EMBL" id="QGK68876.1"/>
    </source>
</evidence>
<dbReference type="InterPro" id="IPR036259">
    <property type="entry name" value="MFS_trans_sf"/>
</dbReference>
<evidence type="ECO:0000313" key="11">
    <source>
        <dbReference type="Proteomes" id="UP000371041"/>
    </source>
</evidence>
<dbReference type="InterPro" id="IPR020846">
    <property type="entry name" value="MFS_dom"/>
</dbReference>
<protein>
    <submittedName>
        <fullName evidence="10">MFS transporter</fullName>
    </submittedName>
</protein>
<evidence type="ECO:0000256" key="6">
    <source>
        <dbReference type="ARBA" id="ARBA00022989"/>
    </source>
</evidence>